<name>A0A420E6A1_9ALTE</name>
<dbReference type="Gene3D" id="3.60.21.10">
    <property type="match status" value="1"/>
</dbReference>
<dbReference type="OrthoDB" id="5296354at2"/>
<dbReference type="PANTHER" id="PTHR42850:SF10">
    <property type="entry name" value="SERINE_THREONINE-PROTEIN PHOSPHATASE 1"/>
    <property type="match status" value="1"/>
</dbReference>
<dbReference type="GO" id="GO:0008803">
    <property type="term" value="F:bis(5'-nucleosyl)-tetraphosphatase (symmetrical) activity"/>
    <property type="evidence" value="ECO:0007669"/>
    <property type="project" value="TreeGrafter"/>
</dbReference>
<dbReference type="AlphaFoldDB" id="A0A420E6A1"/>
<sequence>MIFKPRKQHAYVQPNTIGRDFIVGDLHGQLQALYRQLLQHNFDFDIDRVFCTGDLIGRGPNTSDVLNLLTEKWFFSVMGNHEQLFLMGFDNQKYWDVLIQDNGSWLRHHLHRFDILMRWKTLIEICMPLSFTIAINGKQIGITHASSIEHWGRLQHGDLSAKEVWSCLWSRPLKASYIEPIKQVDAVVHGHSPVANITQYRNRYWIDTYQANKRLNISLAACFLSVEPPNREK</sequence>
<dbReference type="GO" id="GO:0016791">
    <property type="term" value="F:phosphatase activity"/>
    <property type="evidence" value="ECO:0007669"/>
    <property type="project" value="TreeGrafter"/>
</dbReference>
<organism evidence="2 3">
    <name type="scientific">Alginatibacterium sediminis</name>
    <dbReference type="NCBI Taxonomy" id="2164068"/>
    <lineage>
        <taxon>Bacteria</taxon>
        <taxon>Pseudomonadati</taxon>
        <taxon>Pseudomonadota</taxon>
        <taxon>Gammaproteobacteria</taxon>
        <taxon>Alteromonadales</taxon>
        <taxon>Alteromonadaceae</taxon>
        <taxon>Alginatibacterium</taxon>
    </lineage>
</organism>
<dbReference type="RefSeq" id="WP_120356389.1">
    <property type="nucleotide sequence ID" value="NZ_RAQO01000010.1"/>
</dbReference>
<gene>
    <name evidence="2" type="ORF">DBZ36_18070</name>
</gene>
<accession>A0A420E6A1</accession>
<dbReference type="InterPro" id="IPR050126">
    <property type="entry name" value="Ap4A_hydrolase"/>
</dbReference>
<dbReference type="Proteomes" id="UP000286482">
    <property type="component" value="Unassembled WGS sequence"/>
</dbReference>
<dbReference type="SUPFAM" id="SSF56300">
    <property type="entry name" value="Metallo-dependent phosphatases"/>
    <property type="match status" value="1"/>
</dbReference>
<dbReference type="GO" id="GO:0005737">
    <property type="term" value="C:cytoplasm"/>
    <property type="evidence" value="ECO:0007669"/>
    <property type="project" value="TreeGrafter"/>
</dbReference>
<dbReference type="PANTHER" id="PTHR42850">
    <property type="entry name" value="METALLOPHOSPHOESTERASE"/>
    <property type="match status" value="1"/>
</dbReference>
<dbReference type="InterPro" id="IPR004843">
    <property type="entry name" value="Calcineurin-like_PHP"/>
</dbReference>
<keyword evidence="3" id="KW-1185">Reference proteome</keyword>
<protein>
    <recommendedName>
        <fullName evidence="1">Calcineurin-like phosphoesterase domain-containing protein</fullName>
    </recommendedName>
</protein>
<evidence type="ECO:0000313" key="2">
    <source>
        <dbReference type="EMBL" id="RKF13679.1"/>
    </source>
</evidence>
<evidence type="ECO:0000259" key="1">
    <source>
        <dbReference type="Pfam" id="PF00149"/>
    </source>
</evidence>
<dbReference type="GO" id="GO:0110154">
    <property type="term" value="P:RNA decapping"/>
    <property type="evidence" value="ECO:0007669"/>
    <property type="project" value="TreeGrafter"/>
</dbReference>
<dbReference type="InterPro" id="IPR029052">
    <property type="entry name" value="Metallo-depent_PP-like"/>
</dbReference>
<feature type="domain" description="Calcineurin-like phosphoesterase" evidence="1">
    <location>
        <begin position="22"/>
        <end position="194"/>
    </location>
</feature>
<proteinExistence type="predicted"/>
<evidence type="ECO:0000313" key="3">
    <source>
        <dbReference type="Proteomes" id="UP000286482"/>
    </source>
</evidence>
<dbReference type="Pfam" id="PF00149">
    <property type="entry name" value="Metallophos"/>
    <property type="match status" value="1"/>
</dbReference>
<dbReference type="EMBL" id="RAQO01000010">
    <property type="protein sequence ID" value="RKF13679.1"/>
    <property type="molecule type" value="Genomic_DNA"/>
</dbReference>
<reference evidence="2 3" key="1">
    <citation type="submission" date="2018-09" db="EMBL/GenBank/DDBJ databases">
        <authorList>
            <person name="Wang Z."/>
        </authorList>
    </citation>
    <scope>NUCLEOTIDE SEQUENCE [LARGE SCALE GENOMIC DNA]</scope>
    <source>
        <strain evidence="2 3">ALS 81</strain>
    </source>
</reference>
<comment type="caution">
    <text evidence="2">The sequence shown here is derived from an EMBL/GenBank/DDBJ whole genome shotgun (WGS) entry which is preliminary data.</text>
</comment>